<reference evidence="3 4" key="1">
    <citation type="journal article" date="2014" name="Genome Biol. Evol.">
        <title>The genome of the myxosporean Thelohanellus kitauei shows adaptations to nutrient acquisition within its fish host.</title>
        <authorList>
            <person name="Yang Y."/>
            <person name="Xiong J."/>
            <person name="Zhou Z."/>
            <person name="Huo F."/>
            <person name="Miao W."/>
            <person name="Ran C."/>
            <person name="Liu Y."/>
            <person name="Zhang J."/>
            <person name="Feng J."/>
            <person name="Wang M."/>
            <person name="Wang M."/>
            <person name="Wang L."/>
            <person name="Yao B."/>
        </authorList>
    </citation>
    <scope>NUCLEOTIDE SEQUENCE [LARGE SCALE GENOMIC DNA]</scope>
    <source>
        <strain evidence="3">Wuqing</strain>
    </source>
</reference>
<evidence type="ECO:0000256" key="1">
    <source>
        <dbReference type="SAM" id="Phobius"/>
    </source>
</evidence>
<evidence type="ECO:0000256" key="2">
    <source>
        <dbReference type="SAM" id="SignalP"/>
    </source>
</evidence>
<evidence type="ECO:0000313" key="4">
    <source>
        <dbReference type="Proteomes" id="UP000031668"/>
    </source>
</evidence>
<feature type="chain" id="PRO_5002152343" evidence="2">
    <location>
        <begin position="21"/>
        <end position="213"/>
    </location>
</feature>
<comment type="caution">
    <text evidence="3">The sequence shown here is derived from an EMBL/GenBank/DDBJ whole genome shotgun (WGS) entry which is preliminary data.</text>
</comment>
<organism evidence="3 4">
    <name type="scientific">Thelohanellus kitauei</name>
    <name type="common">Myxosporean</name>
    <dbReference type="NCBI Taxonomy" id="669202"/>
    <lineage>
        <taxon>Eukaryota</taxon>
        <taxon>Metazoa</taxon>
        <taxon>Cnidaria</taxon>
        <taxon>Myxozoa</taxon>
        <taxon>Myxosporea</taxon>
        <taxon>Bivalvulida</taxon>
        <taxon>Platysporina</taxon>
        <taxon>Myxobolidae</taxon>
        <taxon>Thelohanellus</taxon>
    </lineage>
</organism>
<proteinExistence type="predicted"/>
<keyword evidence="2" id="KW-0732">Signal</keyword>
<evidence type="ECO:0000313" key="3">
    <source>
        <dbReference type="EMBL" id="KII60731.1"/>
    </source>
</evidence>
<protein>
    <submittedName>
        <fullName evidence="3">Uncharacterized protein</fullName>
    </submittedName>
</protein>
<feature type="transmembrane region" description="Helical" evidence="1">
    <location>
        <begin position="173"/>
        <end position="193"/>
    </location>
</feature>
<sequence length="213" mass="24871">MKALVLFLVSVSNLKTFVCGDTEDQVDDLSIKIIQGGRLSDQPLSQMRILQESRMDPFVDINGNSFDQFPIQKLDNKDLIESAQRNLEKLKSLGEEEWLRLPMRKFGLPSNIRRRLLHPKIDLMDREKDIKQLIKEVNEKIDYIKSQNNLINSKIENFEQLSDNIQKLSGASFIWEAISLCVLFFIVILYVILNKRKNIEIRVDESYKQELTK</sequence>
<dbReference type="EMBL" id="JWZT01005480">
    <property type="protein sequence ID" value="KII60731.1"/>
    <property type="molecule type" value="Genomic_DNA"/>
</dbReference>
<keyword evidence="1" id="KW-0812">Transmembrane</keyword>
<name>A0A0C2MGB6_THEKT</name>
<keyword evidence="4" id="KW-1185">Reference proteome</keyword>
<feature type="signal peptide" evidence="2">
    <location>
        <begin position="1"/>
        <end position="20"/>
    </location>
</feature>
<keyword evidence="1" id="KW-1133">Transmembrane helix</keyword>
<keyword evidence="1" id="KW-0472">Membrane</keyword>
<gene>
    <name evidence="3" type="ORF">RF11_10960</name>
</gene>
<dbReference type="AlphaFoldDB" id="A0A0C2MGB6"/>
<dbReference type="Proteomes" id="UP000031668">
    <property type="component" value="Unassembled WGS sequence"/>
</dbReference>
<accession>A0A0C2MGB6</accession>